<dbReference type="GO" id="GO:0006813">
    <property type="term" value="P:potassium ion transport"/>
    <property type="evidence" value="ECO:0007669"/>
    <property type="project" value="InterPro"/>
</dbReference>
<feature type="domain" description="RCK N-terminal" evidence="3">
    <location>
        <begin position="132"/>
        <end position="246"/>
    </location>
</feature>
<dbReference type="OrthoDB" id="9781411at2"/>
<feature type="transmembrane region" description="Helical" evidence="2">
    <location>
        <begin position="51"/>
        <end position="70"/>
    </location>
</feature>
<dbReference type="RefSeq" id="WP_080521784.1">
    <property type="nucleotide sequence ID" value="NZ_LPUF01000001.1"/>
</dbReference>
<dbReference type="Pfam" id="PF02254">
    <property type="entry name" value="TrkA_N"/>
    <property type="match status" value="2"/>
</dbReference>
<protein>
    <recommendedName>
        <fullName evidence="7">Potassium transporter</fullName>
    </recommendedName>
</protein>
<comment type="subcellular location">
    <subcellularLocation>
        <location evidence="1">Cell membrane</location>
        <topology evidence="1">Multi-pass membrane protein</topology>
    </subcellularLocation>
</comment>
<dbReference type="InterPro" id="IPR050721">
    <property type="entry name" value="Trk_Ktr_HKT_K-transport"/>
</dbReference>
<evidence type="ECO:0000259" key="3">
    <source>
        <dbReference type="Pfam" id="PF02254"/>
    </source>
</evidence>
<evidence type="ECO:0008006" key="7">
    <source>
        <dbReference type="Google" id="ProtNLM"/>
    </source>
</evidence>
<sequence length="576" mass="64050">MYTSNELSRVSFIVMREMRTPLIALITVYSVAIFGMVSIPGPEIDGKIEYLSIFHAFYFMTYTATTTGFGEIPFAFSDAQRLWAIACLYVSVVTWFYALGSIVRLFQNVFFKRAVDELRFALSVNRIGAPFYIICGFGDTGSVLVRGLNDAGLHAVVIDESAERVMALKLRNYKTAVPGLCADASVPRHLLEAGVTSEYCKAVVAITSIEDVNLKISAVARLLNPDVGILTMSKMDVFEETLATLGGEVHIVDPFKTFAKVLNACINNPAFYALNNWLVGDKGANLESYVHPPVGGWIIAGYGRMGMEANHVLTMNGIKTAVIDPHSRKKEEEIETYITGRANAKTLRKAGIDHAVGLLAAADDDGQNLSVLLNARSLNQNLFTIVRQNSHQNELAFAKADADMIMQPTLVTARKILLLLIAPLLKHFFRYLLAREPGRDDDIKQVISTLRDKIGDKKPLLVTVDFTREKSRAVIQYLDQGFDVLLGDIIADPRNPEQELELMLFVIQSEGQVIVLPSNDHKIKEGDQLLFCGTAYAKQILKSTINNEYTLHYLCTGIHKPSSYFAQWYARRFNKA</sequence>
<dbReference type="InterPro" id="IPR036291">
    <property type="entry name" value="NAD(P)-bd_dom_sf"/>
</dbReference>
<dbReference type="Gene3D" id="3.40.50.720">
    <property type="entry name" value="NAD(P)-binding Rossmann-like Domain"/>
    <property type="match status" value="2"/>
</dbReference>
<reference evidence="5 6" key="1">
    <citation type="submission" date="2015-12" db="EMBL/GenBank/DDBJ databases">
        <authorList>
            <person name="Shamseldin A."/>
            <person name="Moawad H."/>
            <person name="Abd El-Rahim W.M."/>
            <person name="Sadowsky M.J."/>
        </authorList>
    </citation>
    <scope>NUCLEOTIDE SEQUENCE [LARGE SCALE GENOMIC DNA]</scope>
    <source>
        <strain evidence="5 6">WF1</strain>
    </source>
</reference>
<feature type="domain" description="Potassium channel" evidence="4">
    <location>
        <begin position="32"/>
        <end position="107"/>
    </location>
</feature>
<dbReference type="SUPFAM" id="SSF51735">
    <property type="entry name" value="NAD(P)-binding Rossmann-fold domains"/>
    <property type="match status" value="2"/>
</dbReference>
<gene>
    <name evidence="5" type="ORF">AU255_04555</name>
</gene>
<evidence type="ECO:0000259" key="4">
    <source>
        <dbReference type="Pfam" id="PF07885"/>
    </source>
</evidence>
<evidence type="ECO:0000256" key="2">
    <source>
        <dbReference type="SAM" id="Phobius"/>
    </source>
</evidence>
<dbReference type="EMBL" id="LPUF01000001">
    <property type="protein sequence ID" value="OQK17174.1"/>
    <property type="molecule type" value="Genomic_DNA"/>
</dbReference>
<dbReference type="InterPro" id="IPR013099">
    <property type="entry name" value="K_chnl_dom"/>
</dbReference>
<accession>A0A1V8M6G8</accession>
<feature type="domain" description="RCK N-terminal" evidence="3">
    <location>
        <begin position="298"/>
        <end position="408"/>
    </location>
</feature>
<dbReference type="InterPro" id="IPR003148">
    <property type="entry name" value="RCK_N"/>
</dbReference>
<keyword evidence="2" id="KW-0812">Transmembrane</keyword>
<keyword evidence="2" id="KW-0472">Membrane</keyword>
<evidence type="ECO:0000313" key="6">
    <source>
        <dbReference type="Proteomes" id="UP000191980"/>
    </source>
</evidence>
<dbReference type="STRING" id="1420851.AU255_04555"/>
<dbReference type="Pfam" id="PF07885">
    <property type="entry name" value="Ion_trans_2"/>
    <property type="match status" value="1"/>
</dbReference>
<name>A0A1V8M6G8_9GAMM</name>
<dbReference type="Gene3D" id="1.10.287.70">
    <property type="match status" value="1"/>
</dbReference>
<evidence type="ECO:0000256" key="1">
    <source>
        <dbReference type="ARBA" id="ARBA00004651"/>
    </source>
</evidence>
<dbReference type="PANTHER" id="PTHR43833">
    <property type="entry name" value="POTASSIUM CHANNEL PROTEIN 2-RELATED-RELATED"/>
    <property type="match status" value="1"/>
</dbReference>
<dbReference type="SUPFAM" id="SSF81324">
    <property type="entry name" value="Voltage-gated potassium channels"/>
    <property type="match status" value="1"/>
</dbReference>
<feature type="transmembrane region" description="Helical" evidence="2">
    <location>
        <begin position="82"/>
        <end position="106"/>
    </location>
</feature>
<evidence type="ECO:0000313" key="5">
    <source>
        <dbReference type="EMBL" id="OQK17174.1"/>
    </source>
</evidence>
<keyword evidence="6" id="KW-1185">Reference proteome</keyword>
<dbReference type="AlphaFoldDB" id="A0A1V8M6G8"/>
<feature type="transmembrane region" description="Helical" evidence="2">
    <location>
        <begin position="21"/>
        <end position="39"/>
    </location>
</feature>
<dbReference type="Proteomes" id="UP000191980">
    <property type="component" value="Unassembled WGS sequence"/>
</dbReference>
<proteinExistence type="predicted"/>
<organism evidence="5 6">
    <name type="scientific">Methyloprofundus sedimenti</name>
    <dbReference type="NCBI Taxonomy" id="1420851"/>
    <lineage>
        <taxon>Bacteria</taxon>
        <taxon>Pseudomonadati</taxon>
        <taxon>Pseudomonadota</taxon>
        <taxon>Gammaproteobacteria</taxon>
        <taxon>Methylococcales</taxon>
        <taxon>Methylococcaceae</taxon>
        <taxon>Methyloprofundus</taxon>
    </lineage>
</organism>
<comment type="caution">
    <text evidence="5">The sequence shown here is derived from an EMBL/GenBank/DDBJ whole genome shotgun (WGS) entry which is preliminary data.</text>
</comment>
<keyword evidence="2" id="KW-1133">Transmembrane helix</keyword>
<dbReference type="GO" id="GO:0005886">
    <property type="term" value="C:plasma membrane"/>
    <property type="evidence" value="ECO:0007669"/>
    <property type="project" value="UniProtKB-SubCell"/>
</dbReference>